<reference evidence="1 2" key="1">
    <citation type="submission" date="2019-10" db="EMBL/GenBank/DDBJ databases">
        <authorList>
            <person name="Palmer J.M."/>
        </authorList>
    </citation>
    <scope>NUCLEOTIDE SEQUENCE [LARGE SCALE GENOMIC DNA]</scope>
    <source>
        <strain evidence="1 2">TWF694</strain>
    </source>
</reference>
<dbReference type="Proteomes" id="UP001365542">
    <property type="component" value="Unassembled WGS sequence"/>
</dbReference>
<dbReference type="EMBL" id="JAVHJO010000011">
    <property type="protein sequence ID" value="KAK6533521.1"/>
    <property type="molecule type" value="Genomic_DNA"/>
</dbReference>
<protein>
    <submittedName>
        <fullName evidence="1">Uncharacterized protein</fullName>
    </submittedName>
</protein>
<sequence>MILTHPTNTRNLPTATILILTLRRHPIEIPLPMAILIPHFRTFIHRSVTPVHARLIPTLTFDVSGTSVDDAIADLVAVVNEGEGYCAAEAGVEACTHFEAGESICCKEDWEEEGGGREMHF</sequence>
<gene>
    <name evidence="1" type="ORF">TWF694_002460</name>
</gene>
<dbReference type="AlphaFoldDB" id="A0AAV9X210"/>
<evidence type="ECO:0000313" key="2">
    <source>
        <dbReference type="Proteomes" id="UP001365542"/>
    </source>
</evidence>
<name>A0AAV9X210_9PEZI</name>
<accession>A0AAV9X210</accession>
<comment type="caution">
    <text evidence="1">The sequence shown here is derived from an EMBL/GenBank/DDBJ whole genome shotgun (WGS) entry which is preliminary data.</text>
</comment>
<organism evidence="1 2">
    <name type="scientific">Orbilia ellipsospora</name>
    <dbReference type="NCBI Taxonomy" id="2528407"/>
    <lineage>
        <taxon>Eukaryota</taxon>
        <taxon>Fungi</taxon>
        <taxon>Dikarya</taxon>
        <taxon>Ascomycota</taxon>
        <taxon>Pezizomycotina</taxon>
        <taxon>Orbiliomycetes</taxon>
        <taxon>Orbiliales</taxon>
        <taxon>Orbiliaceae</taxon>
        <taxon>Orbilia</taxon>
    </lineage>
</organism>
<proteinExistence type="predicted"/>
<evidence type="ECO:0000313" key="1">
    <source>
        <dbReference type="EMBL" id="KAK6533521.1"/>
    </source>
</evidence>
<keyword evidence="2" id="KW-1185">Reference proteome</keyword>